<accession>A0AAV4DIU5</accession>
<dbReference type="PANTHER" id="PTHR14492">
    <property type="entry name" value="JBTS17"/>
    <property type="match status" value="1"/>
</dbReference>
<feature type="non-terminal residue" evidence="1">
    <location>
        <position position="113"/>
    </location>
</feature>
<evidence type="ECO:0000313" key="2">
    <source>
        <dbReference type="Proteomes" id="UP000735302"/>
    </source>
</evidence>
<comment type="caution">
    <text evidence="1">The sequence shown here is derived from an EMBL/GenBank/DDBJ whole genome shotgun (WGS) entry which is preliminary data.</text>
</comment>
<dbReference type="EMBL" id="BLXT01007934">
    <property type="protein sequence ID" value="GFO44187.1"/>
    <property type="molecule type" value="Genomic_DNA"/>
</dbReference>
<dbReference type="InterPro" id="IPR028236">
    <property type="entry name" value="CPLANE1"/>
</dbReference>
<gene>
    <name evidence="1" type="ORF">PoB_007069200</name>
</gene>
<dbReference type="PANTHER" id="PTHR14492:SF4">
    <property type="entry name" value="CILIOGENESIS AND PLANAR POLARITY EFFECTOR 1"/>
    <property type="match status" value="1"/>
</dbReference>
<keyword evidence="2" id="KW-1185">Reference proteome</keyword>
<proteinExistence type="predicted"/>
<protein>
    <submittedName>
        <fullName evidence="1">Uncharacterized protein</fullName>
    </submittedName>
</protein>
<dbReference type="AlphaFoldDB" id="A0AAV4DIU5"/>
<evidence type="ECO:0000313" key="1">
    <source>
        <dbReference type="EMBL" id="GFO44187.1"/>
    </source>
</evidence>
<reference evidence="1 2" key="1">
    <citation type="journal article" date="2021" name="Elife">
        <title>Chloroplast acquisition without the gene transfer in kleptoplastic sea slugs, Plakobranchus ocellatus.</title>
        <authorList>
            <person name="Maeda T."/>
            <person name="Takahashi S."/>
            <person name="Yoshida T."/>
            <person name="Shimamura S."/>
            <person name="Takaki Y."/>
            <person name="Nagai Y."/>
            <person name="Toyoda A."/>
            <person name="Suzuki Y."/>
            <person name="Arimoto A."/>
            <person name="Ishii H."/>
            <person name="Satoh N."/>
            <person name="Nishiyama T."/>
            <person name="Hasebe M."/>
            <person name="Maruyama T."/>
            <person name="Minagawa J."/>
            <person name="Obokata J."/>
            <person name="Shigenobu S."/>
        </authorList>
    </citation>
    <scope>NUCLEOTIDE SEQUENCE [LARGE SCALE GENOMIC DNA]</scope>
</reference>
<name>A0AAV4DIU5_9GAST</name>
<sequence length="113" mass="12493">MKVCLEVLASAGIKRRKPWPRITWLGTERESLFLLDEKRVSVLYVPSGKTKRSVPKVSSLLSETICSTSSPGGLYLVGIQASGDIFVWHKDKDELKTLCGLARFLLDADISLA</sequence>
<dbReference type="Proteomes" id="UP000735302">
    <property type="component" value="Unassembled WGS sequence"/>
</dbReference>
<organism evidence="1 2">
    <name type="scientific">Plakobranchus ocellatus</name>
    <dbReference type="NCBI Taxonomy" id="259542"/>
    <lineage>
        <taxon>Eukaryota</taxon>
        <taxon>Metazoa</taxon>
        <taxon>Spiralia</taxon>
        <taxon>Lophotrochozoa</taxon>
        <taxon>Mollusca</taxon>
        <taxon>Gastropoda</taxon>
        <taxon>Heterobranchia</taxon>
        <taxon>Euthyneura</taxon>
        <taxon>Panpulmonata</taxon>
        <taxon>Sacoglossa</taxon>
        <taxon>Placobranchoidea</taxon>
        <taxon>Plakobranchidae</taxon>
        <taxon>Plakobranchus</taxon>
    </lineage>
</organism>